<name>A0A0N4V840_ENTVE</name>
<dbReference type="GO" id="GO:0006694">
    <property type="term" value="P:steroid biosynthetic process"/>
    <property type="evidence" value="ECO:0007669"/>
    <property type="project" value="TreeGrafter"/>
</dbReference>
<keyword evidence="11" id="KW-0443">Lipid metabolism</keyword>
<evidence type="ECO:0000256" key="13">
    <source>
        <dbReference type="SAM" id="Phobius"/>
    </source>
</evidence>
<dbReference type="OrthoDB" id="5788137at2759"/>
<keyword evidence="10" id="KW-0560">Oxidoreductase</keyword>
<keyword evidence="8" id="KW-0521">NADP</keyword>
<feature type="transmembrane region" description="Helical" evidence="13">
    <location>
        <begin position="49"/>
        <end position="67"/>
    </location>
</feature>
<proteinExistence type="inferred from homology"/>
<evidence type="ECO:0000256" key="8">
    <source>
        <dbReference type="ARBA" id="ARBA00022857"/>
    </source>
</evidence>
<keyword evidence="12 13" id="KW-0472">Membrane</keyword>
<feature type="transmembrane region" description="Helical" evidence="13">
    <location>
        <begin position="23"/>
        <end position="43"/>
    </location>
</feature>
<gene>
    <name evidence="15" type="ORF">EVEC_LOCUS6079</name>
</gene>
<feature type="transmembrane region" description="Helical" evidence="13">
    <location>
        <begin position="79"/>
        <end position="97"/>
    </location>
</feature>
<keyword evidence="5" id="KW-0221">Differentiation</keyword>
<dbReference type="InterPro" id="IPR039357">
    <property type="entry name" value="SRD5A/TECR"/>
</dbReference>
<dbReference type="Gene3D" id="1.20.120.1630">
    <property type="match status" value="1"/>
</dbReference>
<dbReference type="InterPro" id="IPR001104">
    <property type="entry name" value="3-oxo-5_a-steroid_4-DH_C"/>
</dbReference>
<keyword evidence="7" id="KW-0492">Microsome</keyword>
<evidence type="ECO:0000256" key="4">
    <source>
        <dbReference type="ARBA" id="ARBA00022692"/>
    </source>
</evidence>
<comment type="subcellular location">
    <subcellularLocation>
        <location evidence="1">Endoplasmic reticulum membrane</location>
        <topology evidence="1">Multi-pass membrane protein</topology>
    </subcellularLocation>
    <subcellularLocation>
        <location evidence="2">Microsome membrane</location>
    </subcellularLocation>
</comment>
<evidence type="ECO:0000256" key="11">
    <source>
        <dbReference type="ARBA" id="ARBA00023098"/>
    </source>
</evidence>
<evidence type="ECO:0000256" key="9">
    <source>
        <dbReference type="ARBA" id="ARBA00022989"/>
    </source>
</evidence>
<dbReference type="PANTHER" id="PTHR10556:SF57">
    <property type="entry name" value="3-OXO-5-ALPHA-STEROID 4-DEHYDROGENASE 1"/>
    <property type="match status" value="1"/>
</dbReference>
<sequence length="245" mass="28396">MKKAAHEYPKHLTKTKFSVPPRLAWFLFGTAVFPSALLAFYGASLDYNSTNFLIITLIIIHYAYRTFIYAYKIKGGKRIPLHLFALGFCNNFFQGFLQSTWHFMFAYYPVDWLTHFSSIIAFSFHSLIMPSGTESLQFSGLLLFTGGMLMHIKSDGILQRLRRRNEKGYKIPRGFLFESVTAPNYLGECLEWVGFAIFAWSLPAFAHAAFVISLLLPRALQYHRWYLDKYDDYPKDRKAIIPLLL</sequence>
<dbReference type="GO" id="GO:0030154">
    <property type="term" value="P:cell differentiation"/>
    <property type="evidence" value="ECO:0007669"/>
    <property type="project" value="UniProtKB-KW"/>
</dbReference>
<dbReference type="PROSITE" id="PS50244">
    <property type="entry name" value="S5A_REDUCTASE"/>
    <property type="match status" value="1"/>
</dbReference>
<accession>A0A0N4V840</accession>
<dbReference type="Pfam" id="PF02544">
    <property type="entry name" value="Steroid_dh"/>
    <property type="match status" value="1"/>
</dbReference>
<dbReference type="EMBL" id="UXUI01008370">
    <property type="protein sequence ID" value="VDD91328.1"/>
    <property type="molecule type" value="Genomic_DNA"/>
</dbReference>
<dbReference type="Proteomes" id="UP000274131">
    <property type="component" value="Unassembled WGS sequence"/>
</dbReference>
<reference evidence="15 16" key="2">
    <citation type="submission" date="2018-10" db="EMBL/GenBank/DDBJ databases">
        <authorList>
            <consortium name="Pathogen Informatics"/>
        </authorList>
    </citation>
    <scope>NUCLEOTIDE SEQUENCE [LARGE SCALE GENOMIC DNA]</scope>
</reference>
<dbReference type="WBParaSite" id="EVEC_0000650501-mRNA-1">
    <property type="protein sequence ID" value="EVEC_0000650501-mRNA-1"/>
    <property type="gene ID" value="EVEC_0000650501"/>
</dbReference>
<dbReference type="GO" id="GO:0005789">
    <property type="term" value="C:endoplasmic reticulum membrane"/>
    <property type="evidence" value="ECO:0007669"/>
    <property type="project" value="UniProtKB-SubCell"/>
</dbReference>
<dbReference type="STRING" id="51028.A0A0N4V840"/>
<evidence type="ECO:0000256" key="1">
    <source>
        <dbReference type="ARBA" id="ARBA00004477"/>
    </source>
</evidence>
<evidence type="ECO:0000256" key="7">
    <source>
        <dbReference type="ARBA" id="ARBA00022848"/>
    </source>
</evidence>
<protein>
    <submittedName>
        <fullName evidence="17">S5A_REDUCTASE domain-containing protein</fullName>
    </submittedName>
</protein>
<dbReference type="AlphaFoldDB" id="A0A0N4V840"/>
<comment type="similarity">
    <text evidence="3">Belongs to the steroid 5-alpha reductase family.</text>
</comment>
<evidence type="ECO:0000256" key="10">
    <source>
        <dbReference type="ARBA" id="ARBA00023002"/>
    </source>
</evidence>
<keyword evidence="16" id="KW-1185">Reference proteome</keyword>
<evidence type="ECO:0000259" key="14">
    <source>
        <dbReference type="Pfam" id="PF02544"/>
    </source>
</evidence>
<keyword evidence="9 13" id="KW-1133">Transmembrane helix</keyword>
<organism evidence="17">
    <name type="scientific">Enterobius vermicularis</name>
    <name type="common">Human pinworm</name>
    <dbReference type="NCBI Taxonomy" id="51028"/>
    <lineage>
        <taxon>Eukaryota</taxon>
        <taxon>Metazoa</taxon>
        <taxon>Ecdysozoa</taxon>
        <taxon>Nematoda</taxon>
        <taxon>Chromadorea</taxon>
        <taxon>Rhabditida</taxon>
        <taxon>Spirurina</taxon>
        <taxon>Oxyuridomorpha</taxon>
        <taxon>Oxyuroidea</taxon>
        <taxon>Oxyuridae</taxon>
        <taxon>Enterobius</taxon>
    </lineage>
</organism>
<evidence type="ECO:0000256" key="6">
    <source>
        <dbReference type="ARBA" id="ARBA00022824"/>
    </source>
</evidence>
<evidence type="ECO:0000256" key="2">
    <source>
        <dbReference type="ARBA" id="ARBA00004524"/>
    </source>
</evidence>
<evidence type="ECO:0000256" key="3">
    <source>
        <dbReference type="ARBA" id="ARBA00007742"/>
    </source>
</evidence>
<evidence type="ECO:0000313" key="17">
    <source>
        <dbReference type="WBParaSite" id="EVEC_0000650501-mRNA-1"/>
    </source>
</evidence>
<dbReference type="GO" id="GO:0003865">
    <property type="term" value="F:3-oxo-5-alpha-steroid 4-dehydrogenase activity"/>
    <property type="evidence" value="ECO:0007669"/>
    <property type="project" value="TreeGrafter"/>
</dbReference>
<evidence type="ECO:0000313" key="16">
    <source>
        <dbReference type="Proteomes" id="UP000274131"/>
    </source>
</evidence>
<feature type="transmembrane region" description="Helical" evidence="13">
    <location>
        <begin position="192"/>
        <end position="216"/>
    </location>
</feature>
<feature type="domain" description="3-oxo-5-alpha-steroid 4-dehydrogenase C-terminal" evidence="14">
    <location>
        <begin position="138"/>
        <end position="244"/>
    </location>
</feature>
<reference evidence="17" key="1">
    <citation type="submission" date="2017-02" db="UniProtKB">
        <authorList>
            <consortium name="WormBaseParasite"/>
        </authorList>
    </citation>
    <scope>IDENTIFICATION</scope>
</reference>
<keyword evidence="4 13" id="KW-0812">Transmembrane</keyword>
<evidence type="ECO:0000256" key="12">
    <source>
        <dbReference type="ARBA" id="ARBA00023136"/>
    </source>
</evidence>
<evidence type="ECO:0000313" key="15">
    <source>
        <dbReference type="EMBL" id="VDD91328.1"/>
    </source>
</evidence>
<evidence type="ECO:0000256" key="5">
    <source>
        <dbReference type="ARBA" id="ARBA00022782"/>
    </source>
</evidence>
<keyword evidence="6" id="KW-0256">Endoplasmic reticulum</keyword>
<dbReference type="PANTHER" id="PTHR10556">
    <property type="entry name" value="3-OXO-5-ALPHA-STEROID 4-DEHYDROGENASE"/>
    <property type="match status" value="1"/>
</dbReference>